<dbReference type="SUPFAM" id="SSF81296">
    <property type="entry name" value="E set domains"/>
    <property type="match status" value="1"/>
</dbReference>
<reference evidence="2" key="1">
    <citation type="submission" date="2023-03" db="EMBL/GenBank/DDBJ databases">
        <title>Massive genome expansion in bonnet fungi (Mycena s.s.) driven by repeated elements and novel gene families across ecological guilds.</title>
        <authorList>
            <consortium name="Lawrence Berkeley National Laboratory"/>
            <person name="Harder C.B."/>
            <person name="Miyauchi S."/>
            <person name="Viragh M."/>
            <person name="Kuo A."/>
            <person name="Thoen E."/>
            <person name="Andreopoulos B."/>
            <person name="Lu D."/>
            <person name="Skrede I."/>
            <person name="Drula E."/>
            <person name="Henrissat B."/>
            <person name="Morin E."/>
            <person name="Kohler A."/>
            <person name="Barry K."/>
            <person name="LaButti K."/>
            <person name="Morin E."/>
            <person name="Salamov A."/>
            <person name="Lipzen A."/>
            <person name="Mereny Z."/>
            <person name="Hegedus B."/>
            <person name="Baldrian P."/>
            <person name="Stursova M."/>
            <person name="Weitz H."/>
            <person name="Taylor A."/>
            <person name="Grigoriev I.V."/>
            <person name="Nagy L.G."/>
            <person name="Martin F."/>
            <person name="Kauserud H."/>
        </authorList>
    </citation>
    <scope>NUCLEOTIDE SEQUENCE</scope>
    <source>
        <strain evidence="2">CBHHK002</strain>
    </source>
</reference>
<dbReference type="Gene3D" id="2.60.40.640">
    <property type="match status" value="1"/>
</dbReference>
<comment type="caution">
    <text evidence="2">The sequence shown here is derived from an EMBL/GenBank/DDBJ whole genome shotgun (WGS) entry which is preliminary data.</text>
</comment>
<dbReference type="EMBL" id="JARIHO010000003">
    <property type="protein sequence ID" value="KAJ7364224.1"/>
    <property type="molecule type" value="Genomic_DNA"/>
</dbReference>
<dbReference type="Pfam" id="PF00339">
    <property type="entry name" value="Arrestin_N"/>
    <property type="match status" value="1"/>
</dbReference>
<accession>A0AAD7F428</accession>
<protein>
    <recommendedName>
        <fullName evidence="1">Arrestin-like N-terminal domain-containing protein</fullName>
    </recommendedName>
</protein>
<keyword evidence="3" id="KW-1185">Reference proteome</keyword>
<dbReference type="Proteomes" id="UP001218218">
    <property type="component" value="Unassembled WGS sequence"/>
</dbReference>
<name>A0AAD7F428_9AGAR</name>
<feature type="domain" description="Arrestin-like N-terminal" evidence="1">
    <location>
        <begin position="92"/>
        <end position="176"/>
    </location>
</feature>
<sequence length="426" mass="46688">MADGDELPGYTGRKVAAPTPVYRSEHKYSLETKGRPWLFIFVKSRSPNATSLPFFLQADTVAGRVELDLEKAESFKSISIAIQAGATAVGQEEQLFLELNQDLWPAANDKSSKLAKGKYSWPFTFTLPAKVTPADAKGLQIEAPPSFTERASPAYIDYRAVVTVKRGAFKMNQTLTTSLAYLPLTQPEPPSPLRQLAYQEGGDLVGPEGDPQGWKVLRPVKFKGKLFDAKEVEAECTLAIATPLAFTIGSPIPLILTLKSEDELALDTLASSKAIKLHLVRSIALGSDAMEEKAERRSNTFFLSSAGQGYFWPSMEGAKETGIRTMRGELEVNKGIKPSFHFPRFTVRYSLDLLPFAITGFASLGTEPGKALLSEPVKIMTKHVPGVTARSYAPPGYEKPEENDYNSAVGYLENGNQRFYHHGGFA</sequence>
<proteinExistence type="predicted"/>
<evidence type="ECO:0000313" key="3">
    <source>
        <dbReference type="Proteomes" id="UP001218218"/>
    </source>
</evidence>
<gene>
    <name evidence="2" type="ORF">DFH08DRAFT_910474</name>
</gene>
<evidence type="ECO:0000313" key="2">
    <source>
        <dbReference type="EMBL" id="KAJ7364224.1"/>
    </source>
</evidence>
<dbReference type="InterPro" id="IPR014752">
    <property type="entry name" value="Arrestin-like_C"/>
</dbReference>
<dbReference type="InterPro" id="IPR014756">
    <property type="entry name" value="Ig_E-set"/>
</dbReference>
<dbReference type="AlphaFoldDB" id="A0AAD7F428"/>
<organism evidence="2 3">
    <name type="scientific">Mycena albidolilacea</name>
    <dbReference type="NCBI Taxonomy" id="1033008"/>
    <lineage>
        <taxon>Eukaryota</taxon>
        <taxon>Fungi</taxon>
        <taxon>Dikarya</taxon>
        <taxon>Basidiomycota</taxon>
        <taxon>Agaricomycotina</taxon>
        <taxon>Agaricomycetes</taxon>
        <taxon>Agaricomycetidae</taxon>
        <taxon>Agaricales</taxon>
        <taxon>Marasmiineae</taxon>
        <taxon>Mycenaceae</taxon>
        <taxon>Mycena</taxon>
    </lineage>
</organism>
<evidence type="ECO:0000259" key="1">
    <source>
        <dbReference type="Pfam" id="PF00339"/>
    </source>
</evidence>
<dbReference type="InterPro" id="IPR011021">
    <property type="entry name" value="Arrestin-like_N"/>
</dbReference>